<dbReference type="EMBL" id="CAJNOM010003097">
    <property type="protein sequence ID" value="CAF1641617.1"/>
    <property type="molecule type" value="Genomic_DNA"/>
</dbReference>
<accession>A0A816E1H2</accession>
<organism evidence="2 3">
    <name type="scientific">Adineta steineri</name>
    <dbReference type="NCBI Taxonomy" id="433720"/>
    <lineage>
        <taxon>Eukaryota</taxon>
        <taxon>Metazoa</taxon>
        <taxon>Spiralia</taxon>
        <taxon>Gnathifera</taxon>
        <taxon>Rotifera</taxon>
        <taxon>Eurotatoria</taxon>
        <taxon>Bdelloidea</taxon>
        <taxon>Adinetida</taxon>
        <taxon>Adinetidae</taxon>
        <taxon>Adineta</taxon>
    </lineage>
</organism>
<dbReference type="Proteomes" id="UP000663877">
    <property type="component" value="Unassembled WGS sequence"/>
</dbReference>
<sequence length="57" mass="6838">IERLQLRQAEVLAEIKKKDEELEKLIHFESTLDANIKVLLKELGNELEEIYLKYSYF</sequence>
<protein>
    <submittedName>
        <fullName evidence="2">Uncharacterized protein</fullName>
    </submittedName>
</protein>
<reference evidence="2" key="1">
    <citation type="submission" date="2021-02" db="EMBL/GenBank/DDBJ databases">
        <authorList>
            <person name="Nowell W R."/>
        </authorList>
    </citation>
    <scope>NUCLEOTIDE SEQUENCE</scope>
</reference>
<gene>
    <name evidence="1" type="ORF">BJG266_LOCUS42637</name>
    <name evidence="2" type="ORF">QVE165_LOCUS59523</name>
</gene>
<dbReference type="AlphaFoldDB" id="A0A816E1H2"/>
<comment type="caution">
    <text evidence="2">The sequence shown here is derived from an EMBL/GenBank/DDBJ whole genome shotgun (WGS) entry which is preliminary data.</text>
</comment>
<evidence type="ECO:0000313" key="2">
    <source>
        <dbReference type="EMBL" id="CAF1641617.1"/>
    </source>
</evidence>
<name>A0A816E1H2_9BILA</name>
<evidence type="ECO:0000313" key="3">
    <source>
        <dbReference type="Proteomes" id="UP000663832"/>
    </source>
</evidence>
<dbReference type="OrthoDB" id="10488786at2759"/>
<dbReference type="Proteomes" id="UP000663832">
    <property type="component" value="Unassembled WGS sequence"/>
</dbReference>
<proteinExistence type="predicted"/>
<evidence type="ECO:0000313" key="1">
    <source>
        <dbReference type="EMBL" id="CAF1491502.1"/>
    </source>
</evidence>
<feature type="non-terminal residue" evidence="2">
    <location>
        <position position="1"/>
    </location>
</feature>
<keyword evidence="3" id="KW-1185">Reference proteome</keyword>
<dbReference type="EMBL" id="CAJNOI010002770">
    <property type="protein sequence ID" value="CAF1491502.1"/>
    <property type="molecule type" value="Genomic_DNA"/>
</dbReference>